<dbReference type="Proteomes" id="UP000192277">
    <property type="component" value="Unassembled WGS sequence"/>
</dbReference>
<dbReference type="InterPro" id="IPR036259">
    <property type="entry name" value="MFS_trans_sf"/>
</dbReference>
<name>A0ABX3NZG5_9BACT</name>
<keyword evidence="3 6" id="KW-0812">Transmembrane</keyword>
<dbReference type="SUPFAM" id="SSF103473">
    <property type="entry name" value="MFS general substrate transporter"/>
    <property type="match status" value="1"/>
</dbReference>
<evidence type="ECO:0000256" key="2">
    <source>
        <dbReference type="ARBA" id="ARBA00022448"/>
    </source>
</evidence>
<accession>A0ABX3NZG5</accession>
<feature type="transmembrane region" description="Helical" evidence="6">
    <location>
        <begin position="203"/>
        <end position="226"/>
    </location>
</feature>
<evidence type="ECO:0000256" key="5">
    <source>
        <dbReference type="ARBA" id="ARBA00023136"/>
    </source>
</evidence>
<gene>
    <name evidence="7" type="ORF">A4D02_26710</name>
</gene>
<dbReference type="InterPro" id="IPR011701">
    <property type="entry name" value="MFS"/>
</dbReference>
<evidence type="ECO:0000256" key="6">
    <source>
        <dbReference type="SAM" id="Phobius"/>
    </source>
</evidence>
<dbReference type="RefSeq" id="WP_014219346.1">
    <property type="nucleotide sequence ID" value="NZ_LWBO01000007.1"/>
</dbReference>
<feature type="transmembrane region" description="Helical" evidence="6">
    <location>
        <begin position="312"/>
        <end position="330"/>
    </location>
</feature>
<keyword evidence="8" id="KW-1185">Reference proteome</keyword>
<evidence type="ECO:0000256" key="4">
    <source>
        <dbReference type="ARBA" id="ARBA00022989"/>
    </source>
</evidence>
<feature type="transmembrane region" description="Helical" evidence="6">
    <location>
        <begin position="51"/>
        <end position="70"/>
    </location>
</feature>
<dbReference type="EMBL" id="LWBO01000007">
    <property type="protein sequence ID" value="OQP50032.1"/>
    <property type="molecule type" value="Genomic_DNA"/>
</dbReference>
<dbReference type="PANTHER" id="PTHR42718:SF9">
    <property type="entry name" value="MAJOR FACILITATOR SUPERFAMILY MULTIDRUG TRANSPORTER MFSC"/>
    <property type="match status" value="1"/>
</dbReference>
<feature type="transmembrane region" description="Helical" evidence="6">
    <location>
        <begin position="337"/>
        <end position="355"/>
    </location>
</feature>
<protein>
    <recommendedName>
        <fullName evidence="9">Major facilitator superfamily MFS_1</fullName>
    </recommendedName>
</protein>
<evidence type="ECO:0000256" key="3">
    <source>
        <dbReference type="ARBA" id="ARBA00022692"/>
    </source>
</evidence>
<keyword evidence="5 6" id="KW-0472">Membrane</keyword>
<feature type="transmembrane region" description="Helical" evidence="6">
    <location>
        <begin position="401"/>
        <end position="424"/>
    </location>
</feature>
<dbReference type="Gene3D" id="1.20.1250.20">
    <property type="entry name" value="MFS general substrate transporter like domains"/>
    <property type="match status" value="1"/>
</dbReference>
<keyword evidence="2" id="KW-0813">Transport</keyword>
<feature type="transmembrane region" description="Helical" evidence="6">
    <location>
        <begin position="232"/>
        <end position="253"/>
    </location>
</feature>
<evidence type="ECO:0008006" key="9">
    <source>
        <dbReference type="Google" id="ProtNLM"/>
    </source>
</evidence>
<feature type="transmembrane region" description="Helical" evidence="6">
    <location>
        <begin position="107"/>
        <end position="129"/>
    </location>
</feature>
<evidence type="ECO:0000313" key="8">
    <source>
        <dbReference type="Proteomes" id="UP000192277"/>
    </source>
</evidence>
<dbReference type="PANTHER" id="PTHR42718">
    <property type="entry name" value="MAJOR FACILITATOR SUPERFAMILY MULTIDRUG TRANSPORTER MFSC"/>
    <property type="match status" value="1"/>
</dbReference>
<dbReference type="Pfam" id="PF07690">
    <property type="entry name" value="MFS_1"/>
    <property type="match status" value="1"/>
</dbReference>
<feature type="transmembrane region" description="Helical" evidence="6">
    <location>
        <begin position="367"/>
        <end position="389"/>
    </location>
</feature>
<comment type="caution">
    <text evidence="7">The sequence shown here is derived from an EMBL/GenBank/DDBJ whole genome shotgun (WGS) entry which is preliminary data.</text>
</comment>
<organism evidence="7 8">
    <name type="scientific">Niastella koreensis</name>
    <dbReference type="NCBI Taxonomy" id="354356"/>
    <lineage>
        <taxon>Bacteria</taxon>
        <taxon>Pseudomonadati</taxon>
        <taxon>Bacteroidota</taxon>
        <taxon>Chitinophagia</taxon>
        <taxon>Chitinophagales</taxon>
        <taxon>Chitinophagaceae</taxon>
        <taxon>Niastella</taxon>
    </lineage>
</organism>
<keyword evidence="4 6" id="KW-1133">Transmembrane helix</keyword>
<feature type="transmembrane region" description="Helical" evidence="6">
    <location>
        <begin position="472"/>
        <end position="493"/>
    </location>
</feature>
<sequence>MEIKPLFYAWVPPYARFAILALLTFVALCVNGVFTGITIDMYSDLGVYAEPFTMAGNALFIGMGTSIIFMTRLLGRFPIKTLAITGFIMQLLMNWVCATTSDPTITVAASFVLGFTKILTVGPIYLAWLGIWSKKMETARLYPFFYFMVLAGLYFITWYTAWLTNQYSWRYTYYAMYILIAVSIALAVVFIEHHPLRRKIPLYQLDIPGLLLLITSLMLINYVAVYGKVEDWFNSSTITIACFGAVITLLLFIRRELLVKRPLLNVHLLKKTNFSLGLLLLVLLSVFTPATFQSAYSGSVLHFESIRNAELNLYLIPGIIAGCFLAFFWFRSKLNGQLFIIIGFAAMVTYHLLMYGSFVTDLNINNFWLPSLVKGFGLALLYISIGLYTTAGVPFPHVLKIVGVIVLVRSFLAPGIMSGLYSYFLYAERTRHLTTLAAHIDANEPQVFAQGNPAGFYQNIQQQASLTALKEISGTIIIFGLSVITILIVIHFFRKINLIALHDTGRNR</sequence>
<feature type="transmembrane region" description="Helical" evidence="6">
    <location>
        <begin position="141"/>
        <end position="159"/>
    </location>
</feature>
<feature type="transmembrane region" description="Helical" evidence="6">
    <location>
        <begin position="274"/>
        <end position="292"/>
    </location>
</feature>
<evidence type="ECO:0000313" key="7">
    <source>
        <dbReference type="EMBL" id="OQP50032.1"/>
    </source>
</evidence>
<feature type="transmembrane region" description="Helical" evidence="6">
    <location>
        <begin position="171"/>
        <end position="191"/>
    </location>
</feature>
<comment type="subcellular location">
    <subcellularLocation>
        <location evidence="1">Membrane</location>
        <topology evidence="1">Multi-pass membrane protein</topology>
    </subcellularLocation>
</comment>
<reference evidence="7 8" key="1">
    <citation type="submission" date="2016-04" db="EMBL/GenBank/DDBJ databases">
        <authorList>
            <person name="Chen L."/>
            <person name="Zhuang W."/>
            <person name="Wang G."/>
        </authorList>
    </citation>
    <scope>NUCLEOTIDE SEQUENCE [LARGE SCALE GENOMIC DNA]</scope>
    <source>
        <strain evidence="8">GR20</strain>
    </source>
</reference>
<evidence type="ECO:0000256" key="1">
    <source>
        <dbReference type="ARBA" id="ARBA00004141"/>
    </source>
</evidence>
<proteinExistence type="predicted"/>